<keyword evidence="1" id="KW-0677">Repeat</keyword>
<feature type="repeat" description="TPR" evidence="3">
    <location>
        <begin position="204"/>
        <end position="237"/>
    </location>
</feature>
<dbReference type="NCBIfam" id="TIGR02917">
    <property type="entry name" value="PEP_TPR_lipo"/>
    <property type="match status" value="1"/>
</dbReference>
<dbReference type="Pfam" id="PF13432">
    <property type="entry name" value="TPR_16"/>
    <property type="match status" value="2"/>
</dbReference>
<dbReference type="AlphaFoldDB" id="A0A6C1B1C6"/>
<dbReference type="PANTHER" id="PTHR45586:SF1">
    <property type="entry name" value="LIPOPOLYSACCHARIDE ASSEMBLY PROTEIN B"/>
    <property type="match status" value="1"/>
</dbReference>
<feature type="signal peptide" evidence="4">
    <location>
        <begin position="1"/>
        <end position="28"/>
    </location>
</feature>
<keyword evidence="2 3" id="KW-0802">TPR repeat</keyword>
<dbReference type="InterPro" id="IPR011990">
    <property type="entry name" value="TPR-like_helical_dom_sf"/>
</dbReference>
<dbReference type="SMART" id="SM00028">
    <property type="entry name" value="TPR"/>
    <property type="match status" value="15"/>
</dbReference>
<dbReference type="Pfam" id="PF14559">
    <property type="entry name" value="TPR_19"/>
    <property type="match status" value="8"/>
</dbReference>
<dbReference type="EMBL" id="CP048836">
    <property type="protein sequence ID" value="QID16715.1"/>
    <property type="molecule type" value="Genomic_DNA"/>
</dbReference>
<evidence type="ECO:0000256" key="1">
    <source>
        <dbReference type="ARBA" id="ARBA00022737"/>
    </source>
</evidence>
<dbReference type="InterPro" id="IPR051012">
    <property type="entry name" value="CellSynth/LPSAsmb/PSIAsmb"/>
</dbReference>
<feature type="repeat" description="TPR" evidence="3">
    <location>
        <begin position="788"/>
        <end position="821"/>
    </location>
</feature>
<dbReference type="Pfam" id="PF13428">
    <property type="entry name" value="TPR_14"/>
    <property type="match status" value="1"/>
</dbReference>
<sequence>MFDMSAVARRIRLGVCVISVAASLPAVAGDPAKAAAYYEDGLTRFDKGDNPGAVIQLKNALQQDPSMLSAHVLLGRALLKETELPAAEAAFEQALKLGVSPVEIAAPRARLLMMLGRSKQLLRDVSPNGLMGDDLVEVLTLRAKAQSLEGDRAAALAGFEAAIQTDPSSPRPYLDLVPFLIQGGDLKGADARVQTLMRIAPDNADTWNLSASLHHVRGRLSEALVDYDKALSIDPNHTDARVARASLYVDRKQDDKARVDLDYLAEHARREPRSAYLRALVAARAGDQEGAHKALTEVAGLVDSLPGEYVAANEQLLMLGALAHHGLESREKAKEYLDTLLRRFPRNLGARKLLAAIYLDENDNARALSTVEPVLEAQPNDPQANLLAGRAHLGYRHFIQARELLTRAVKYLDKGPQALFALGLSQLGMGDTAVAIDNLEKAAAADPGDVSIGTALITVYMQRGATTKALAHAEALVAKAPKSLPALNLLGSVRAAAGQPDKAAKVFEQALAQDPKFAPALLNLVRVEVELGRVDGAEARLQAWLKEEPNDARAMFEMGRIAEQLGRQKEGIDWLRKAASKQPGQAQPALALVEALSRAGQPAEALTAAKEVGLRHPDDLGVQAVLGQAYLAAGDPKAARQTFRNMTRIAEFDPAAQVRIGRLMLGAGFPDDAEYNLQKALTARTDFAPAHALAIDIALHRGQVDTARKALEALRKSAPNDPGLLRYQGTIALASGDGPAALKHFAQQYRAHPDARAALNLSAVQERLGDLAAAEATLRDEQARHATPVIYDALGQILERQAKWAEARDAYRRLLRDAPDSPGILNRLARVQFELKDAGAMATADKARALAPNDPRVIDTVGWLRLQSGDVDGALALLRDARLRAPGLPEIRYHLAEALARSGRTGEAEAELAAALADGRGFRGADEARALQQRLQK</sequence>
<dbReference type="PANTHER" id="PTHR45586">
    <property type="entry name" value="TPR REPEAT-CONTAINING PROTEIN PA4667"/>
    <property type="match status" value="1"/>
</dbReference>
<evidence type="ECO:0000256" key="3">
    <source>
        <dbReference type="PROSITE-ProRule" id="PRU00339"/>
    </source>
</evidence>
<keyword evidence="6" id="KW-1185">Reference proteome</keyword>
<feature type="chain" id="PRO_5025419195" evidence="4">
    <location>
        <begin position="29"/>
        <end position="937"/>
    </location>
</feature>
<dbReference type="Proteomes" id="UP000501991">
    <property type="component" value="Chromosome"/>
</dbReference>
<dbReference type="KEGG" id="azq:G3580_03155"/>
<dbReference type="RefSeq" id="WP_173763883.1">
    <property type="nucleotide sequence ID" value="NZ_CP048836.1"/>
</dbReference>
<gene>
    <name evidence="5" type="primary">prsT</name>
    <name evidence="5" type="ORF">G3580_03155</name>
</gene>
<feature type="repeat" description="TPR" evidence="3">
    <location>
        <begin position="484"/>
        <end position="517"/>
    </location>
</feature>
<dbReference type="SUPFAM" id="SSF81901">
    <property type="entry name" value="HCP-like"/>
    <property type="match status" value="1"/>
</dbReference>
<accession>A0A6C1B1C6</accession>
<feature type="repeat" description="TPR" evidence="3">
    <location>
        <begin position="416"/>
        <end position="449"/>
    </location>
</feature>
<dbReference type="InterPro" id="IPR014266">
    <property type="entry name" value="PEP-CTERM_TPR_PrsT"/>
</dbReference>
<evidence type="ECO:0000256" key="4">
    <source>
        <dbReference type="SAM" id="SignalP"/>
    </source>
</evidence>
<organism evidence="5 6">
    <name type="scientific">Nitrogeniibacter mangrovi</name>
    <dbReference type="NCBI Taxonomy" id="2016596"/>
    <lineage>
        <taxon>Bacteria</taxon>
        <taxon>Pseudomonadati</taxon>
        <taxon>Pseudomonadota</taxon>
        <taxon>Betaproteobacteria</taxon>
        <taxon>Rhodocyclales</taxon>
        <taxon>Zoogloeaceae</taxon>
        <taxon>Nitrogeniibacter</taxon>
    </lineage>
</organism>
<evidence type="ECO:0000313" key="5">
    <source>
        <dbReference type="EMBL" id="QID16715.1"/>
    </source>
</evidence>
<name>A0A6C1B1C6_9RHOO</name>
<evidence type="ECO:0000256" key="2">
    <source>
        <dbReference type="ARBA" id="ARBA00022803"/>
    </source>
</evidence>
<proteinExistence type="predicted"/>
<evidence type="ECO:0000313" key="6">
    <source>
        <dbReference type="Proteomes" id="UP000501991"/>
    </source>
</evidence>
<dbReference type="InterPro" id="IPR019734">
    <property type="entry name" value="TPR_rpt"/>
</dbReference>
<keyword evidence="4" id="KW-0732">Signal</keyword>
<reference evidence="5 6" key="1">
    <citation type="submission" date="2020-02" db="EMBL/GenBank/DDBJ databases">
        <title>Nitrogenibacter mangrovi gen. nov., sp. nov. isolated from mangrove sediment, a denitrifying betaproteobacterium.</title>
        <authorList>
            <person name="Liao H."/>
            <person name="Tian Y."/>
        </authorList>
    </citation>
    <scope>NUCLEOTIDE SEQUENCE [LARGE SCALE GENOMIC DNA]</scope>
    <source>
        <strain evidence="5 6">M9-3-2</strain>
    </source>
</reference>
<dbReference type="SUPFAM" id="SSF48452">
    <property type="entry name" value="TPR-like"/>
    <property type="match status" value="4"/>
</dbReference>
<protein>
    <submittedName>
        <fullName evidence="5">PEP-CTERM system TPR-repeat protein PrsT</fullName>
    </submittedName>
</protein>
<dbReference type="PROSITE" id="PS50005">
    <property type="entry name" value="TPR"/>
    <property type="match status" value="4"/>
</dbReference>
<dbReference type="Gene3D" id="1.25.40.10">
    <property type="entry name" value="Tetratricopeptide repeat domain"/>
    <property type="match status" value="4"/>
</dbReference>